<dbReference type="InterPro" id="IPR009003">
    <property type="entry name" value="Peptidase_S1_PA"/>
</dbReference>
<evidence type="ECO:0000256" key="5">
    <source>
        <dbReference type="ARBA" id="ARBA00022825"/>
    </source>
</evidence>
<dbReference type="PRINTS" id="PR00839">
    <property type="entry name" value="V8PROTEASE"/>
</dbReference>
<keyword evidence="8" id="KW-1185">Reference proteome</keyword>
<dbReference type="EMBL" id="JAHKSW010000001">
    <property type="protein sequence ID" value="KAG7335555.1"/>
    <property type="molecule type" value="Genomic_DNA"/>
</dbReference>
<dbReference type="InterPro" id="IPR008256">
    <property type="entry name" value="Peptidase_S1B"/>
</dbReference>
<dbReference type="Gene3D" id="2.40.10.10">
    <property type="entry name" value="Trypsin-like serine proteases"/>
    <property type="match status" value="2"/>
</dbReference>
<evidence type="ECO:0000256" key="3">
    <source>
        <dbReference type="ARBA" id="ARBA00022729"/>
    </source>
</evidence>
<protein>
    <recommendedName>
        <fullName evidence="6">Serine protease</fullName>
        <ecNumber evidence="6">3.4.21.-</ecNumber>
    </recommendedName>
</protein>
<organism evidence="7 8">
    <name type="scientific">Hemibagrus wyckioides</name>
    <dbReference type="NCBI Taxonomy" id="337641"/>
    <lineage>
        <taxon>Eukaryota</taxon>
        <taxon>Metazoa</taxon>
        <taxon>Chordata</taxon>
        <taxon>Craniata</taxon>
        <taxon>Vertebrata</taxon>
        <taxon>Euteleostomi</taxon>
        <taxon>Actinopterygii</taxon>
        <taxon>Neopterygii</taxon>
        <taxon>Teleostei</taxon>
        <taxon>Ostariophysi</taxon>
        <taxon>Siluriformes</taxon>
        <taxon>Bagridae</taxon>
        <taxon>Hemibagrus</taxon>
    </lineage>
</organism>
<sequence length="288" mass="32906">MVSTYFYRTLQKIFKQNSNESAYLDAQPNNRSDPPWLKKDIIEKYTDQLESTNGPVVYKNGEVLEYKANMELLIQHKIPCVIITKFDALKFVNFIPNGLGCYYGYGYVLTALHVVKPPRFGKSKILIAFPTEDFILVYKADFNQSCNTDADRDLAFVKLRGNTHPLGDGLHNQIANMNVNDNIYFHTRALNGNFQKQEGEVYKKMTKPDMFAISVAGKPGDSGSPIFNSKHELVAIYRGGFQNSEFGHCSKIPQNFTPWVQSLRLSSYFLHKWQLFLCFLSKIGDEPL</sequence>
<dbReference type="GO" id="GO:0006508">
    <property type="term" value="P:proteolysis"/>
    <property type="evidence" value="ECO:0007669"/>
    <property type="project" value="UniProtKB-KW"/>
</dbReference>
<keyword evidence="5 6" id="KW-0720">Serine protease</keyword>
<name>A0A9D3SUL0_9TELE</name>
<dbReference type="EC" id="3.4.21.-" evidence="6"/>
<dbReference type="InterPro" id="IPR043504">
    <property type="entry name" value="Peptidase_S1_PA_chymotrypsin"/>
</dbReference>
<dbReference type="AlphaFoldDB" id="A0A9D3SUL0"/>
<gene>
    <name evidence="7" type="ORF">KOW79_000248</name>
</gene>
<keyword evidence="2 6" id="KW-0645">Protease</keyword>
<dbReference type="Proteomes" id="UP000824219">
    <property type="component" value="Linkage Group LG01"/>
</dbReference>
<reference evidence="7 8" key="1">
    <citation type="submission" date="2021-06" db="EMBL/GenBank/DDBJ databases">
        <title>Chromosome-level genome assembly of the red-tail catfish (Hemibagrus wyckioides).</title>
        <authorList>
            <person name="Shao F."/>
        </authorList>
    </citation>
    <scope>NUCLEOTIDE SEQUENCE [LARGE SCALE GENOMIC DNA]</scope>
    <source>
        <strain evidence="7">EC202008001</strain>
        <tissue evidence="7">Blood</tissue>
    </source>
</reference>
<evidence type="ECO:0000313" key="7">
    <source>
        <dbReference type="EMBL" id="KAG7335555.1"/>
    </source>
</evidence>
<keyword evidence="4 6" id="KW-0378">Hydrolase</keyword>
<comment type="similarity">
    <text evidence="1 6">Belongs to the peptidase S1B family.</text>
</comment>
<comment type="caution">
    <text evidence="7">The sequence shown here is derived from an EMBL/GenBank/DDBJ whole genome shotgun (WGS) entry which is preliminary data.</text>
</comment>
<dbReference type="SUPFAM" id="SSF50494">
    <property type="entry name" value="Trypsin-like serine proteases"/>
    <property type="match status" value="1"/>
</dbReference>
<evidence type="ECO:0000313" key="8">
    <source>
        <dbReference type="Proteomes" id="UP000824219"/>
    </source>
</evidence>
<dbReference type="GO" id="GO:0008236">
    <property type="term" value="F:serine-type peptidase activity"/>
    <property type="evidence" value="ECO:0007669"/>
    <property type="project" value="UniProtKB-KW"/>
</dbReference>
<proteinExistence type="inferred from homology"/>
<evidence type="ECO:0000256" key="2">
    <source>
        <dbReference type="ARBA" id="ARBA00022670"/>
    </source>
</evidence>
<keyword evidence="3" id="KW-0732">Signal</keyword>
<accession>A0A9D3SUL0</accession>
<evidence type="ECO:0000256" key="1">
    <source>
        <dbReference type="ARBA" id="ARBA00008764"/>
    </source>
</evidence>
<dbReference type="OrthoDB" id="8943761at2759"/>
<dbReference type="Pfam" id="PF13365">
    <property type="entry name" value="Trypsin_2"/>
    <property type="match status" value="1"/>
</dbReference>
<evidence type="ECO:0000256" key="4">
    <source>
        <dbReference type="ARBA" id="ARBA00022801"/>
    </source>
</evidence>
<evidence type="ECO:0000256" key="6">
    <source>
        <dbReference type="RuleBase" id="RU004296"/>
    </source>
</evidence>